<dbReference type="PANTHER" id="PTHR46268">
    <property type="entry name" value="STRESS RESPONSE PROTEIN NHAX"/>
    <property type="match status" value="1"/>
</dbReference>
<organism evidence="3 4">
    <name type="scientific">Myroides indicus</name>
    <dbReference type="NCBI Taxonomy" id="1323422"/>
    <lineage>
        <taxon>Bacteria</taxon>
        <taxon>Pseudomonadati</taxon>
        <taxon>Bacteroidota</taxon>
        <taxon>Flavobacteriia</taxon>
        <taxon>Flavobacteriales</taxon>
        <taxon>Flavobacteriaceae</taxon>
        <taxon>Myroides</taxon>
    </lineage>
</organism>
<dbReference type="InterPro" id="IPR006015">
    <property type="entry name" value="Universal_stress_UspA"/>
</dbReference>
<dbReference type="SUPFAM" id="SSF52402">
    <property type="entry name" value="Adenine nucleotide alpha hydrolases-like"/>
    <property type="match status" value="2"/>
</dbReference>
<keyword evidence="4" id="KW-1185">Reference proteome</keyword>
<feature type="domain" description="UspA" evidence="2">
    <location>
        <begin position="43"/>
        <end position="188"/>
    </location>
</feature>
<dbReference type="Proteomes" id="UP000295215">
    <property type="component" value="Unassembled WGS sequence"/>
</dbReference>
<dbReference type="InterPro" id="IPR006016">
    <property type="entry name" value="UspA"/>
</dbReference>
<evidence type="ECO:0000259" key="2">
    <source>
        <dbReference type="Pfam" id="PF00582"/>
    </source>
</evidence>
<sequence>MLLPYSYLLDYLKIHLIKTKISFLIIAHQMFFLSLYKQKSIIMKKILFPTDFSDTANNALIYALKMAETQNATLFVLHAYEMPIISATANPVMVQDVYKTIELSNFENFKDQVPQIRDIAKHHNLDHIPMHFILEEGFLNTIIKKRVKEENIDLVVMGTNGNSGFDKKLLGSNTANAIGSLNVPVLSIPHDAVFDGIKSIAFTTLFNAQDKKALDQLIPMANSFGATIKCIHINNGKHLVDSVVVQNWEENYQNSPVQFFVIESDDIEKSIFDFIDSENIDLLVSITRNRSFFEKLFTSSLTKKLSYHNYVPVLALQEED</sequence>
<dbReference type="PRINTS" id="PR01438">
    <property type="entry name" value="UNVRSLSTRESS"/>
</dbReference>
<name>A0A4R7EXB2_9FLAO</name>
<dbReference type="InterPro" id="IPR014729">
    <property type="entry name" value="Rossmann-like_a/b/a_fold"/>
</dbReference>
<proteinExistence type="inferred from homology"/>
<evidence type="ECO:0000313" key="4">
    <source>
        <dbReference type="Proteomes" id="UP000295215"/>
    </source>
</evidence>
<gene>
    <name evidence="3" type="ORF">C8P70_12747</name>
</gene>
<dbReference type="AlphaFoldDB" id="A0A4R7EXB2"/>
<dbReference type="EMBL" id="SOAG01000027">
    <property type="protein sequence ID" value="TDS53850.1"/>
    <property type="molecule type" value="Genomic_DNA"/>
</dbReference>
<comment type="similarity">
    <text evidence="1">Belongs to the universal stress protein A family.</text>
</comment>
<dbReference type="CDD" id="cd00293">
    <property type="entry name" value="USP-like"/>
    <property type="match status" value="1"/>
</dbReference>
<dbReference type="PANTHER" id="PTHR46268:SF6">
    <property type="entry name" value="UNIVERSAL STRESS PROTEIN UP12"/>
    <property type="match status" value="1"/>
</dbReference>
<comment type="caution">
    <text evidence="3">The sequence shown here is derived from an EMBL/GenBank/DDBJ whole genome shotgun (WGS) entry which is preliminary data.</text>
</comment>
<protein>
    <submittedName>
        <fullName evidence="3">Nucleotide-binding universal stress UspA family protein</fullName>
    </submittedName>
</protein>
<reference evidence="3 4" key="1">
    <citation type="submission" date="2019-03" db="EMBL/GenBank/DDBJ databases">
        <title>Genomic Encyclopedia of Archaeal and Bacterial Type Strains, Phase II (KMG-II): from individual species to whole genera.</title>
        <authorList>
            <person name="Goeker M."/>
        </authorList>
    </citation>
    <scope>NUCLEOTIDE SEQUENCE [LARGE SCALE GENOMIC DNA]</scope>
    <source>
        <strain evidence="3 4">DSM 28213</strain>
    </source>
</reference>
<accession>A0A4R7EXB2</accession>
<evidence type="ECO:0000256" key="1">
    <source>
        <dbReference type="ARBA" id="ARBA00008791"/>
    </source>
</evidence>
<dbReference type="Gene3D" id="3.40.50.620">
    <property type="entry name" value="HUPs"/>
    <property type="match status" value="2"/>
</dbReference>
<dbReference type="Pfam" id="PF00582">
    <property type="entry name" value="Usp"/>
    <property type="match status" value="1"/>
</dbReference>
<evidence type="ECO:0000313" key="3">
    <source>
        <dbReference type="EMBL" id="TDS53850.1"/>
    </source>
</evidence>